<dbReference type="InterPro" id="IPR052189">
    <property type="entry name" value="L-asp_N-monooxygenase_NS-form"/>
</dbReference>
<dbReference type="Gene3D" id="3.50.50.60">
    <property type="entry name" value="FAD/NAD(P)-binding domain"/>
    <property type="match status" value="1"/>
</dbReference>
<reference evidence="2 3" key="1">
    <citation type="submission" date="2020-08" db="EMBL/GenBank/DDBJ databases">
        <title>Genomic Encyclopedia of Type Strains, Phase IV (KMG-IV): sequencing the most valuable type-strain genomes for metagenomic binning, comparative biology and taxonomic classification.</title>
        <authorList>
            <person name="Goeker M."/>
        </authorList>
    </citation>
    <scope>NUCLEOTIDE SEQUENCE [LARGE SCALE GENOMIC DNA]</scope>
    <source>
        <strain evidence="2 3">DSM 26189</strain>
    </source>
</reference>
<comment type="caution">
    <text evidence="2">The sequence shown here is derived from an EMBL/GenBank/DDBJ whole genome shotgun (WGS) entry which is preliminary data.</text>
</comment>
<proteinExistence type="predicted"/>
<dbReference type="InterPro" id="IPR038732">
    <property type="entry name" value="HpyO/CreE_NAD-binding"/>
</dbReference>
<evidence type="ECO:0000313" key="3">
    <source>
        <dbReference type="Proteomes" id="UP000571950"/>
    </source>
</evidence>
<evidence type="ECO:0000259" key="1">
    <source>
        <dbReference type="Pfam" id="PF13454"/>
    </source>
</evidence>
<sequence length="453" mass="49951">MSGGKTIVITGAGFSGTLLAINLLRQPDVRVILIERDGARLARGTAYGASCPEHLLNVRTSNMSAYPDDPGHFQRWIGEEGDRDGGIRFVQRSTYGRYLAEELAANAQRAGADRLRIIVGEAVTADRRDPAGFDVTLGDGATIACDILVLAQGNLPPADIPELSALGEGLYHADPWGRDWLTGLAATDHVLLLGTGLTAVDAILSLDRAGFRGKVTALSRRGLKPQAHLDSGPCTERTDRPPVDGSLLVRHVRQRAQDVGWHAAVDELRPHMQDLWRRLDAQAQRRFLRHLRPYWDIHRHRIAPSVARRLQDWMDEGRLDFEAGKLVGALAHRDRAVVEWRVRGREERRRIDVARIVNCTGPQGDISTCPDALLRHLCARGTIRPDVHRLGIDVDRFGRAVGSDGAPRLDLYAVGPLTKGEAWEIVAVPDIRRQVWDIARALSHAHWVGGEGL</sequence>
<gene>
    <name evidence="2" type="ORF">GGR43_000271</name>
</gene>
<dbReference type="PANTHER" id="PTHR40254:SF1">
    <property type="entry name" value="BLR0577 PROTEIN"/>
    <property type="match status" value="1"/>
</dbReference>
<accession>A0A7W6BJA2</accession>
<dbReference type="RefSeq" id="WP_188070140.1">
    <property type="nucleotide sequence ID" value="NZ_BSPS01000066.1"/>
</dbReference>
<keyword evidence="3" id="KW-1185">Reference proteome</keyword>
<dbReference type="InterPro" id="IPR036188">
    <property type="entry name" value="FAD/NAD-bd_sf"/>
</dbReference>
<dbReference type="EMBL" id="JACIDT010000001">
    <property type="protein sequence ID" value="MBB3924577.1"/>
    <property type="molecule type" value="Genomic_DNA"/>
</dbReference>
<evidence type="ECO:0000313" key="2">
    <source>
        <dbReference type="EMBL" id="MBB3924577.1"/>
    </source>
</evidence>
<dbReference type="SUPFAM" id="SSF51905">
    <property type="entry name" value="FAD/NAD(P)-binding domain"/>
    <property type="match status" value="2"/>
</dbReference>
<dbReference type="PANTHER" id="PTHR40254">
    <property type="entry name" value="BLR0577 PROTEIN"/>
    <property type="match status" value="1"/>
</dbReference>
<feature type="domain" description="FAD-dependent urate hydroxylase HpyO/Asp monooxygenase CreE-like FAD/NAD(P)-binding" evidence="1">
    <location>
        <begin position="8"/>
        <end position="154"/>
    </location>
</feature>
<organism evidence="2 3">
    <name type="scientific">Sphingobium jiangsuense</name>
    <dbReference type="NCBI Taxonomy" id="870476"/>
    <lineage>
        <taxon>Bacteria</taxon>
        <taxon>Pseudomonadati</taxon>
        <taxon>Pseudomonadota</taxon>
        <taxon>Alphaproteobacteria</taxon>
        <taxon>Sphingomonadales</taxon>
        <taxon>Sphingomonadaceae</taxon>
        <taxon>Sphingobium</taxon>
    </lineage>
</organism>
<dbReference type="Proteomes" id="UP000571950">
    <property type="component" value="Unassembled WGS sequence"/>
</dbReference>
<dbReference type="Pfam" id="PF13454">
    <property type="entry name" value="NAD_binding_9"/>
    <property type="match status" value="1"/>
</dbReference>
<name>A0A7W6BJA2_9SPHN</name>
<protein>
    <submittedName>
        <fullName evidence="2">Putative NAD(P)/FAD-binding protein YdhS</fullName>
    </submittedName>
</protein>
<dbReference type="AlphaFoldDB" id="A0A7W6BJA2"/>